<sequence>MHLSIAHCTETGTRDGNQDFVGFCANESIGCFALADGAGGYEGGEVAARMVVREVLQHFQVAPGKCCANPDWTIAVARDALGRARELHRDCKDMNTTVATLLIDTEAARATWCQLGDSRIYLFRHGRACLLTHDHSVLQAMMDAGFERGSLRGRRDRNTLYAAVGSVDTPPTAVCEVPLVLQSGDAFLLCSDGFWEVLDETAMEEALKEAVLPEDWVKGMLARIQVPGPGDMDNFSALAVWVGPRIEVTRVLTRYDDDVGRIVWR</sequence>
<evidence type="ECO:0000313" key="2">
    <source>
        <dbReference type="EMBL" id="PZA15058.1"/>
    </source>
</evidence>
<dbReference type="RefSeq" id="WP_110528263.1">
    <property type="nucleotide sequence ID" value="NZ_QKOE01000018.1"/>
</dbReference>
<dbReference type="SUPFAM" id="SSF81606">
    <property type="entry name" value="PP2C-like"/>
    <property type="match status" value="1"/>
</dbReference>
<gene>
    <name evidence="2" type="ORF">DNK49_18850</name>
</gene>
<organism evidence="2 3">
    <name type="scientific">Parazoarcus communis SWub3 = DSM 12120</name>
    <dbReference type="NCBI Taxonomy" id="1121029"/>
    <lineage>
        <taxon>Bacteria</taxon>
        <taxon>Pseudomonadati</taxon>
        <taxon>Pseudomonadota</taxon>
        <taxon>Betaproteobacteria</taxon>
        <taxon>Rhodocyclales</taxon>
        <taxon>Zoogloeaceae</taxon>
        <taxon>Parazoarcus</taxon>
    </lineage>
</organism>
<feature type="domain" description="PPM-type phosphatase" evidence="1">
    <location>
        <begin position="4"/>
        <end position="242"/>
    </location>
</feature>
<dbReference type="Pfam" id="PF13672">
    <property type="entry name" value="PP2C_2"/>
    <property type="match status" value="1"/>
</dbReference>
<dbReference type="InterPro" id="IPR001932">
    <property type="entry name" value="PPM-type_phosphatase-like_dom"/>
</dbReference>
<protein>
    <submittedName>
        <fullName evidence="2">Serine/threonine-protein phosphatase</fullName>
    </submittedName>
</protein>
<comment type="caution">
    <text evidence="2">The sequence shown here is derived from an EMBL/GenBank/DDBJ whole genome shotgun (WGS) entry which is preliminary data.</text>
</comment>
<name>A0A323V4G5_9RHOO</name>
<dbReference type="InterPro" id="IPR036457">
    <property type="entry name" value="PPM-type-like_dom_sf"/>
</dbReference>
<evidence type="ECO:0000259" key="1">
    <source>
        <dbReference type="PROSITE" id="PS51746"/>
    </source>
</evidence>
<dbReference type="SMART" id="SM00332">
    <property type="entry name" value="PP2Cc"/>
    <property type="match status" value="1"/>
</dbReference>
<evidence type="ECO:0000313" key="3">
    <source>
        <dbReference type="Proteomes" id="UP000248259"/>
    </source>
</evidence>
<reference evidence="2 3" key="1">
    <citation type="submission" date="2018-06" db="EMBL/GenBank/DDBJ databases">
        <title>Azoarcus communis strain SWub3 genome.</title>
        <authorList>
            <person name="Zorraquino Salvo V."/>
            <person name="Toubiana D."/>
            <person name="Blumwald E."/>
        </authorList>
    </citation>
    <scope>NUCLEOTIDE SEQUENCE [LARGE SCALE GENOMIC DNA]</scope>
    <source>
        <strain evidence="2 3">SWub3</strain>
    </source>
</reference>
<dbReference type="Gene3D" id="3.60.40.10">
    <property type="entry name" value="PPM-type phosphatase domain"/>
    <property type="match status" value="1"/>
</dbReference>
<dbReference type="AlphaFoldDB" id="A0A323V4G5"/>
<dbReference type="CDD" id="cd00143">
    <property type="entry name" value="PP2Cc"/>
    <property type="match status" value="1"/>
</dbReference>
<dbReference type="EMBL" id="QKOE01000018">
    <property type="protein sequence ID" value="PZA15058.1"/>
    <property type="molecule type" value="Genomic_DNA"/>
</dbReference>
<dbReference type="Proteomes" id="UP000248259">
    <property type="component" value="Unassembled WGS sequence"/>
</dbReference>
<dbReference type="OrthoDB" id="9801841at2"/>
<proteinExistence type="predicted"/>
<keyword evidence="3" id="KW-1185">Reference proteome</keyword>
<accession>A0A323V4G5</accession>
<dbReference type="SMART" id="SM00331">
    <property type="entry name" value="PP2C_SIG"/>
    <property type="match status" value="1"/>
</dbReference>
<dbReference type="PROSITE" id="PS51746">
    <property type="entry name" value="PPM_2"/>
    <property type="match status" value="1"/>
</dbReference>